<comment type="caution">
    <text evidence="2">The sequence shown here is derived from an EMBL/GenBank/DDBJ whole genome shotgun (WGS) entry which is preliminary data.</text>
</comment>
<keyword evidence="1" id="KW-1133">Transmembrane helix</keyword>
<sequence>MVIVKQAVALTRLLGEQATTLLQLLCHRHSRGMKHLRLVPPQARKILFRLQQPCFSCCELLMHLFPTRLEPLCLFLLLLPLIIQFFSLKELFLQLLLKLLPVFFQLCCVFSLDAQLLLHLL</sequence>
<accession>A0A422Q3B9</accession>
<gene>
    <name evidence="2" type="ORF">Tco025E_02547</name>
</gene>
<feature type="transmembrane region" description="Helical" evidence="1">
    <location>
        <begin position="95"/>
        <end position="118"/>
    </location>
</feature>
<evidence type="ECO:0000256" key="1">
    <source>
        <dbReference type="SAM" id="Phobius"/>
    </source>
</evidence>
<organism evidence="2 3">
    <name type="scientific">Trypanosoma conorhini</name>
    <dbReference type="NCBI Taxonomy" id="83891"/>
    <lineage>
        <taxon>Eukaryota</taxon>
        <taxon>Discoba</taxon>
        <taxon>Euglenozoa</taxon>
        <taxon>Kinetoplastea</taxon>
        <taxon>Metakinetoplastina</taxon>
        <taxon>Trypanosomatida</taxon>
        <taxon>Trypanosomatidae</taxon>
        <taxon>Trypanosoma</taxon>
    </lineage>
</organism>
<dbReference type="AlphaFoldDB" id="A0A422Q3B9"/>
<evidence type="ECO:0000313" key="2">
    <source>
        <dbReference type="EMBL" id="RNF24450.1"/>
    </source>
</evidence>
<keyword evidence="1" id="KW-0472">Membrane</keyword>
<protein>
    <submittedName>
        <fullName evidence="2">Uncharacterized protein</fullName>
    </submittedName>
</protein>
<keyword evidence="3" id="KW-1185">Reference proteome</keyword>
<name>A0A422Q3B9_9TRYP</name>
<dbReference type="GeneID" id="40316158"/>
<feature type="transmembrane region" description="Helical" evidence="1">
    <location>
        <begin position="69"/>
        <end position="88"/>
    </location>
</feature>
<reference evidence="2 3" key="1">
    <citation type="journal article" date="2018" name="BMC Genomics">
        <title>Genomic comparison of Trypanosoma conorhini and Trypanosoma rangeli to Trypanosoma cruzi strains of high and low virulence.</title>
        <authorList>
            <person name="Bradwell K.R."/>
            <person name="Koparde V.N."/>
            <person name="Matveyev A.V."/>
            <person name="Serrano M.G."/>
            <person name="Alves J.M."/>
            <person name="Parikh H."/>
            <person name="Huang B."/>
            <person name="Lee V."/>
            <person name="Espinosa-Alvarez O."/>
            <person name="Ortiz P.A."/>
            <person name="Costa-Martins A.G."/>
            <person name="Teixeira M.M."/>
            <person name="Buck G.A."/>
        </authorList>
    </citation>
    <scope>NUCLEOTIDE SEQUENCE [LARGE SCALE GENOMIC DNA]</scope>
    <source>
        <strain evidence="2 3">025E</strain>
    </source>
</reference>
<evidence type="ECO:0000313" key="3">
    <source>
        <dbReference type="Proteomes" id="UP000284403"/>
    </source>
</evidence>
<dbReference type="Proteomes" id="UP000284403">
    <property type="component" value="Unassembled WGS sequence"/>
</dbReference>
<dbReference type="RefSeq" id="XP_029230441.1">
    <property type="nucleotide sequence ID" value="XM_029369472.1"/>
</dbReference>
<dbReference type="EMBL" id="MKKU01000101">
    <property type="protein sequence ID" value="RNF24450.1"/>
    <property type="molecule type" value="Genomic_DNA"/>
</dbReference>
<keyword evidence="1" id="KW-0812">Transmembrane</keyword>
<proteinExistence type="predicted"/>